<evidence type="ECO:0000256" key="3">
    <source>
        <dbReference type="ARBA" id="ARBA00015991"/>
    </source>
</evidence>
<accession>A0ABY1A9L4</accession>
<protein>
    <recommendedName>
        <fullName evidence="3 5">acylphosphatase</fullName>
        <ecNumber evidence="2 5">3.6.1.7</ecNumber>
    </recommendedName>
</protein>
<evidence type="ECO:0000256" key="2">
    <source>
        <dbReference type="ARBA" id="ARBA00012150"/>
    </source>
</evidence>
<dbReference type="EC" id="3.6.1.7" evidence="2 5"/>
<dbReference type="Gene3D" id="3.30.70.100">
    <property type="match status" value="1"/>
</dbReference>
<gene>
    <name evidence="8" type="ORF">SAMN05216431_10282</name>
</gene>
<evidence type="ECO:0000313" key="9">
    <source>
        <dbReference type="Proteomes" id="UP000182089"/>
    </source>
</evidence>
<dbReference type="Pfam" id="PF00708">
    <property type="entry name" value="Acylphosphatase"/>
    <property type="match status" value="1"/>
</dbReference>
<comment type="caution">
    <text evidence="8">The sequence shown here is derived from an EMBL/GenBank/DDBJ whole genome shotgun (WGS) entry which is preliminary data.</text>
</comment>
<dbReference type="Proteomes" id="UP000182089">
    <property type="component" value="Unassembled WGS sequence"/>
</dbReference>
<comment type="similarity">
    <text evidence="1 6">Belongs to the acylphosphatase family.</text>
</comment>
<feature type="domain" description="Acylphosphatase-like" evidence="7">
    <location>
        <begin position="3"/>
        <end position="91"/>
    </location>
</feature>
<dbReference type="PANTHER" id="PTHR47268">
    <property type="entry name" value="ACYLPHOSPHATASE"/>
    <property type="match status" value="1"/>
</dbReference>
<dbReference type="InterPro" id="IPR017968">
    <property type="entry name" value="Acylphosphatase_CS"/>
</dbReference>
<dbReference type="InterPro" id="IPR020456">
    <property type="entry name" value="Acylphosphatase"/>
</dbReference>
<dbReference type="EMBL" id="FOCC01000002">
    <property type="protein sequence ID" value="SEM40140.1"/>
    <property type="molecule type" value="Genomic_DNA"/>
</dbReference>
<evidence type="ECO:0000259" key="7">
    <source>
        <dbReference type="PROSITE" id="PS51160"/>
    </source>
</evidence>
<evidence type="ECO:0000256" key="4">
    <source>
        <dbReference type="ARBA" id="ARBA00047645"/>
    </source>
</evidence>
<dbReference type="InterPro" id="IPR036046">
    <property type="entry name" value="Acylphosphatase-like_dom_sf"/>
</dbReference>
<organism evidence="8 9">
    <name type="scientific">Ligilactobacillus ruminis</name>
    <dbReference type="NCBI Taxonomy" id="1623"/>
    <lineage>
        <taxon>Bacteria</taxon>
        <taxon>Bacillati</taxon>
        <taxon>Bacillota</taxon>
        <taxon>Bacilli</taxon>
        <taxon>Lactobacillales</taxon>
        <taxon>Lactobacillaceae</taxon>
        <taxon>Ligilactobacillus</taxon>
    </lineage>
</organism>
<sequence length="95" mass="10472">MQAYQMTVNGLVQGVGFRYMTLILANELKIKGKVQNMPDGSVYIEAQSDDTDALSRFIEGIKNSPTPAGRVDSFSIASMQPKSYTRFNVVYADKG</sequence>
<evidence type="ECO:0000313" key="8">
    <source>
        <dbReference type="EMBL" id="SEM40140.1"/>
    </source>
</evidence>
<dbReference type="SUPFAM" id="SSF54975">
    <property type="entry name" value="Acylphosphatase/BLUF domain-like"/>
    <property type="match status" value="1"/>
</dbReference>
<evidence type="ECO:0000256" key="1">
    <source>
        <dbReference type="ARBA" id="ARBA00005614"/>
    </source>
</evidence>
<proteinExistence type="inferred from homology"/>
<dbReference type="PANTHER" id="PTHR47268:SF4">
    <property type="entry name" value="ACYLPHOSPHATASE"/>
    <property type="match status" value="1"/>
</dbReference>
<reference evidence="8 9" key="1">
    <citation type="submission" date="2016-10" db="EMBL/GenBank/DDBJ databases">
        <authorList>
            <person name="Varghese N."/>
            <person name="Submissions S."/>
        </authorList>
    </citation>
    <scope>NUCLEOTIDE SEQUENCE [LARGE SCALE GENOMIC DNA]</scope>
    <source>
        <strain evidence="8 9">WC1T17</strain>
    </source>
</reference>
<evidence type="ECO:0000256" key="5">
    <source>
        <dbReference type="PROSITE-ProRule" id="PRU00520"/>
    </source>
</evidence>
<name>A0ABY1A9L4_9LACO</name>
<feature type="active site" evidence="5">
    <location>
        <position position="18"/>
    </location>
</feature>
<dbReference type="PROSITE" id="PS00150">
    <property type="entry name" value="ACYLPHOSPHATASE_1"/>
    <property type="match status" value="1"/>
</dbReference>
<dbReference type="InterPro" id="IPR001792">
    <property type="entry name" value="Acylphosphatase-like_dom"/>
</dbReference>
<feature type="active site" evidence="5">
    <location>
        <position position="36"/>
    </location>
</feature>
<comment type="catalytic activity">
    <reaction evidence="4 5">
        <text>an acyl phosphate + H2O = a carboxylate + phosphate + H(+)</text>
        <dbReference type="Rhea" id="RHEA:14965"/>
        <dbReference type="ChEBI" id="CHEBI:15377"/>
        <dbReference type="ChEBI" id="CHEBI:15378"/>
        <dbReference type="ChEBI" id="CHEBI:29067"/>
        <dbReference type="ChEBI" id="CHEBI:43474"/>
        <dbReference type="ChEBI" id="CHEBI:59918"/>
        <dbReference type="EC" id="3.6.1.7"/>
    </reaction>
</comment>
<evidence type="ECO:0000256" key="6">
    <source>
        <dbReference type="RuleBase" id="RU004168"/>
    </source>
</evidence>
<keyword evidence="5" id="KW-0378">Hydrolase</keyword>
<dbReference type="PROSITE" id="PS51160">
    <property type="entry name" value="ACYLPHOSPHATASE_3"/>
    <property type="match status" value="1"/>
</dbReference>